<dbReference type="RefSeq" id="WP_007569558.1">
    <property type="nucleotide sequence ID" value="NZ_AGUD01000003.1"/>
</dbReference>
<dbReference type="PANTHER" id="PTHR42781:SF5">
    <property type="entry name" value="PUTRESCINE TRANSPORT ATP-BINDING PROTEIN POTG"/>
    <property type="match status" value="1"/>
</dbReference>
<dbReference type="InterPro" id="IPR017871">
    <property type="entry name" value="ABC_transporter-like_CS"/>
</dbReference>
<keyword evidence="13" id="KW-0378">Hydrolase</keyword>
<dbReference type="InterPro" id="IPR050093">
    <property type="entry name" value="ABC_SmlMolc_Importer"/>
</dbReference>
<organism evidence="13 14">
    <name type="scientific">Patulibacter medicamentivorans</name>
    <dbReference type="NCBI Taxonomy" id="1097667"/>
    <lineage>
        <taxon>Bacteria</taxon>
        <taxon>Bacillati</taxon>
        <taxon>Actinomycetota</taxon>
        <taxon>Thermoleophilia</taxon>
        <taxon>Solirubrobacterales</taxon>
        <taxon>Patulibacteraceae</taxon>
        <taxon>Patulibacter</taxon>
    </lineage>
</organism>
<dbReference type="CDD" id="cd03259">
    <property type="entry name" value="ABC_Carb_Solutes_like"/>
    <property type="match status" value="1"/>
</dbReference>
<evidence type="ECO:0000256" key="5">
    <source>
        <dbReference type="ARBA" id="ARBA00022741"/>
    </source>
</evidence>
<dbReference type="GO" id="GO:0015408">
    <property type="term" value="F:ABC-type ferric iron transporter activity"/>
    <property type="evidence" value="ECO:0007669"/>
    <property type="project" value="InterPro"/>
</dbReference>
<evidence type="ECO:0000256" key="4">
    <source>
        <dbReference type="ARBA" id="ARBA00022519"/>
    </source>
</evidence>
<evidence type="ECO:0000256" key="1">
    <source>
        <dbReference type="ARBA" id="ARBA00022448"/>
    </source>
</evidence>
<evidence type="ECO:0000256" key="6">
    <source>
        <dbReference type="ARBA" id="ARBA00022840"/>
    </source>
</evidence>
<dbReference type="SUPFAM" id="SSF52540">
    <property type="entry name" value="P-loop containing nucleoside triphosphate hydrolases"/>
    <property type="match status" value="1"/>
</dbReference>
<dbReference type="SMART" id="SM00382">
    <property type="entry name" value="AAA"/>
    <property type="match status" value="1"/>
</dbReference>
<accession>H0DZR5</accession>
<dbReference type="GO" id="GO:0043190">
    <property type="term" value="C:ATP-binding cassette (ABC) transporter complex"/>
    <property type="evidence" value="ECO:0007669"/>
    <property type="project" value="InterPro"/>
</dbReference>
<keyword evidence="14" id="KW-1185">Reference proteome</keyword>
<evidence type="ECO:0000313" key="13">
    <source>
        <dbReference type="EMBL" id="EHN13019.1"/>
    </source>
</evidence>
<evidence type="ECO:0000313" key="14">
    <source>
        <dbReference type="Proteomes" id="UP000005143"/>
    </source>
</evidence>
<comment type="caution">
    <text evidence="13">The sequence shown here is derived from an EMBL/GenBank/DDBJ whole genome shotgun (WGS) entry which is preliminary data.</text>
</comment>
<dbReference type="PROSITE" id="PS00211">
    <property type="entry name" value="ABC_TRANSPORTER_1"/>
    <property type="match status" value="1"/>
</dbReference>
<feature type="domain" description="ABC transporter" evidence="12">
    <location>
        <begin position="4"/>
        <end position="239"/>
    </location>
</feature>
<evidence type="ECO:0000256" key="10">
    <source>
        <dbReference type="ARBA" id="ARBA00023136"/>
    </source>
</evidence>
<gene>
    <name evidence="13" type="ORF">PAI11_00200</name>
</gene>
<dbReference type="InterPro" id="IPR013611">
    <property type="entry name" value="Transp-assoc_OB_typ2"/>
</dbReference>
<keyword evidence="8" id="KW-0408">Iron</keyword>
<dbReference type="InterPro" id="IPR027417">
    <property type="entry name" value="P-loop_NTPase"/>
</dbReference>
<sequence length="370" mass="38589">MSTLEVHGVRRRFGATTALDGVDLEIAEGTLTAILGPSGCGKTTLLRIVAGFLRADAGSVRIASALVASPERHVRPEQRRVGYVPQEGALFPHQTVAANVAFGLPRRERRARTGRARVAELLELVGLPATFADRRPDELSGGQQQRVALARALAPKPSLVLLDEPFASLDARLREDTGRAVAGVLHTTGATGLLVTHDQDEALSLADHVAVMDAGRIIQHGTPQEVYAAPASRTVAGFLGATVLLPAEVRGGRAVSAMGSHRIAGRQADGPGTVLVRPEHVDLVEPGSGIEGTVLAVRFHGHAADIEVRVGDHVLLARAPGTQLPGVGDVVHVVLREPVRVFPAAASADVGGRAIDDQPLQATGADSVSS</sequence>
<dbReference type="Gene3D" id="3.40.50.300">
    <property type="entry name" value="P-loop containing nucleotide triphosphate hydrolases"/>
    <property type="match status" value="1"/>
</dbReference>
<evidence type="ECO:0000256" key="11">
    <source>
        <dbReference type="ARBA" id="ARBA00066388"/>
    </source>
</evidence>
<evidence type="ECO:0000259" key="12">
    <source>
        <dbReference type="PROSITE" id="PS50893"/>
    </source>
</evidence>
<evidence type="ECO:0000256" key="7">
    <source>
        <dbReference type="ARBA" id="ARBA00022967"/>
    </source>
</evidence>
<dbReference type="InterPro" id="IPR015853">
    <property type="entry name" value="ABC_transpr_FbpC"/>
</dbReference>
<dbReference type="PANTHER" id="PTHR42781">
    <property type="entry name" value="SPERMIDINE/PUTRESCINE IMPORT ATP-BINDING PROTEIN POTA"/>
    <property type="match status" value="1"/>
</dbReference>
<dbReference type="Pfam" id="PF08402">
    <property type="entry name" value="TOBE_2"/>
    <property type="match status" value="1"/>
</dbReference>
<dbReference type="OrthoDB" id="9802264at2"/>
<keyword evidence="9" id="KW-0406">Ion transport</keyword>
<dbReference type="SUPFAM" id="SSF50331">
    <property type="entry name" value="MOP-like"/>
    <property type="match status" value="1"/>
</dbReference>
<dbReference type="InterPro" id="IPR008995">
    <property type="entry name" value="Mo/tungstate-bd_C_term_dom"/>
</dbReference>
<evidence type="ECO:0000256" key="2">
    <source>
        <dbReference type="ARBA" id="ARBA00022475"/>
    </source>
</evidence>
<reference evidence="13 14" key="1">
    <citation type="journal article" date="2013" name="Biodegradation">
        <title>Quantitative proteomic analysis of ibuprofen-degrading Patulibacter sp. strain I11.</title>
        <authorList>
            <person name="Almeida B."/>
            <person name="Kjeldal H."/>
            <person name="Lolas I."/>
            <person name="Knudsen A.D."/>
            <person name="Carvalho G."/>
            <person name="Nielsen K.L."/>
            <person name="Barreto Crespo M.T."/>
            <person name="Stensballe A."/>
            <person name="Nielsen J.L."/>
        </authorList>
    </citation>
    <scope>NUCLEOTIDE SEQUENCE [LARGE SCALE GENOMIC DNA]</scope>
    <source>
        <strain evidence="13 14">I11</strain>
    </source>
</reference>
<dbReference type="Pfam" id="PF00005">
    <property type="entry name" value="ABC_tran"/>
    <property type="match status" value="1"/>
</dbReference>
<evidence type="ECO:0000256" key="3">
    <source>
        <dbReference type="ARBA" id="ARBA00022496"/>
    </source>
</evidence>
<keyword evidence="3" id="KW-0410">Iron transport</keyword>
<keyword evidence="4" id="KW-0997">Cell inner membrane</keyword>
<name>H0DZR5_9ACTN</name>
<dbReference type="EMBL" id="AGUD01000003">
    <property type="protein sequence ID" value="EHN13019.1"/>
    <property type="molecule type" value="Genomic_DNA"/>
</dbReference>
<dbReference type="PATRIC" id="fig|1097667.3.peg.20"/>
<keyword evidence="5" id="KW-0547">Nucleotide-binding</keyword>
<keyword evidence="1" id="KW-0813">Transport</keyword>
<dbReference type="GO" id="GO:0016887">
    <property type="term" value="F:ATP hydrolysis activity"/>
    <property type="evidence" value="ECO:0007669"/>
    <property type="project" value="InterPro"/>
</dbReference>
<evidence type="ECO:0000256" key="8">
    <source>
        <dbReference type="ARBA" id="ARBA00023004"/>
    </source>
</evidence>
<keyword evidence="6" id="KW-0067">ATP-binding</keyword>
<evidence type="ECO:0000256" key="9">
    <source>
        <dbReference type="ARBA" id="ARBA00023065"/>
    </source>
</evidence>
<dbReference type="GO" id="GO:0015418">
    <property type="term" value="F:ABC-type quaternary ammonium compound transporting activity"/>
    <property type="evidence" value="ECO:0007669"/>
    <property type="project" value="UniProtKB-EC"/>
</dbReference>
<protein>
    <recommendedName>
        <fullName evidence="11">ABC-type quaternary amine transporter</fullName>
        <ecNumber evidence="11">7.6.2.9</ecNumber>
    </recommendedName>
</protein>
<dbReference type="AlphaFoldDB" id="H0DZR5"/>
<keyword evidence="10" id="KW-0472">Membrane</keyword>
<dbReference type="PROSITE" id="PS50893">
    <property type="entry name" value="ABC_TRANSPORTER_2"/>
    <property type="match status" value="1"/>
</dbReference>
<dbReference type="FunFam" id="3.40.50.300:FF:000425">
    <property type="entry name" value="Probable ABC transporter, ATP-binding subunit"/>
    <property type="match status" value="1"/>
</dbReference>
<dbReference type="InterPro" id="IPR003593">
    <property type="entry name" value="AAA+_ATPase"/>
</dbReference>
<keyword evidence="2" id="KW-1003">Cell membrane</keyword>
<keyword evidence="7" id="KW-1278">Translocase</keyword>
<proteinExistence type="predicted"/>
<dbReference type="GO" id="GO:0005524">
    <property type="term" value="F:ATP binding"/>
    <property type="evidence" value="ECO:0007669"/>
    <property type="project" value="UniProtKB-KW"/>
</dbReference>
<dbReference type="EC" id="7.6.2.9" evidence="11"/>
<dbReference type="Proteomes" id="UP000005143">
    <property type="component" value="Unassembled WGS sequence"/>
</dbReference>
<dbReference type="InterPro" id="IPR003439">
    <property type="entry name" value="ABC_transporter-like_ATP-bd"/>
</dbReference>